<dbReference type="GO" id="GO:0016491">
    <property type="term" value="F:oxidoreductase activity"/>
    <property type="evidence" value="ECO:0007669"/>
    <property type="project" value="InterPro"/>
</dbReference>
<dbReference type="NCBIfam" id="TIGR02866">
    <property type="entry name" value="CoxB"/>
    <property type="match status" value="1"/>
</dbReference>
<keyword evidence="6 18" id="KW-0679">Respiratory chain</keyword>
<geneLocation type="mitochondrion" evidence="22"/>
<comment type="function">
    <text evidence="18">Component of the cytochrome c oxidase, the last enzyme in the mitochondrial electron transport chain which drives oxidative phosphorylation. The respiratory chain contains 3 multisubunit complexes succinate dehydrogenase (complex II, CII), ubiquinol-cytochrome c oxidoreductase (cytochrome b-c1 complex, complex III, CIII) and cytochrome c oxidase (complex IV, CIV), that cooperate to transfer electrons derived from NADH and succinate to molecular oxygen, creating an electrochemical gradient over the inner membrane that drives transmembrane transport and the ATP synthase. Cytochrome c oxidase is the component of the respiratory chain that catalyzes the reduction of oxygen to water. Electrons originating from reduced cytochrome c in the intermembrane space (IMS) are transferred via the dinuclear copper A center (CU(A)) of subunit 2 and heme A of subunit 1 to the active site in subunit 1, a binuclear center (BNC) formed by heme A3 and copper B (CU(B)). The BNC reduces molecular oxygen to 2 water molecules using 4 electrons from cytochrome c in the IMS and 4 protons from the mitochondrial matrix.</text>
</comment>
<evidence type="ECO:0000256" key="15">
    <source>
        <dbReference type="ARBA" id="ARBA00023128"/>
    </source>
</evidence>
<evidence type="ECO:0000256" key="13">
    <source>
        <dbReference type="ARBA" id="ARBA00022989"/>
    </source>
</evidence>
<dbReference type="SUPFAM" id="SSF81464">
    <property type="entry name" value="Cytochrome c oxidase subunit II-like, transmembrane region"/>
    <property type="match status" value="1"/>
</dbReference>
<keyword evidence="12 18" id="KW-0249">Electron transport</keyword>
<proteinExistence type="inferred from homology"/>
<dbReference type="PANTHER" id="PTHR22888:SF9">
    <property type="entry name" value="CYTOCHROME C OXIDASE SUBUNIT 2"/>
    <property type="match status" value="1"/>
</dbReference>
<evidence type="ECO:0000256" key="1">
    <source>
        <dbReference type="ARBA" id="ARBA00004448"/>
    </source>
</evidence>
<comment type="catalytic activity">
    <reaction evidence="17">
        <text>4 Fe(II)-[cytochrome c] + O2 + 8 H(+)(in) = 4 Fe(III)-[cytochrome c] + 2 H2O + 4 H(+)(out)</text>
        <dbReference type="Rhea" id="RHEA:11436"/>
        <dbReference type="Rhea" id="RHEA-COMP:10350"/>
        <dbReference type="Rhea" id="RHEA-COMP:14399"/>
        <dbReference type="ChEBI" id="CHEBI:15377"/>
        <dbReference type="ChEBI" id="CHEBI:15378"/>
        <dbReference type="ChEBI" id="CHEBI:15379"/>
        <dbReference type="ChEBI" id="CHEBI:29033"/>
        <dbReference type="ChEBI" id="CHEBI:29034"/>
        <dbReference type="EC" id="7.1.1.9"/>
    </reaction>
    <physiologicalReaction direction="left-to-right" evidence="17">
        <dbReference type="Rhea" id="RHEA:11437"/>
    </physiologicalReaction>
</comment>
<dbReference type="Pfam" id="PF02790">
    <property type="entry name" value="COX2_TM"/>
    <property type="match status" value="1"/>
</dbReference>
<dbReference type="RefSeq" id="YP_009339307.1">
    <property type="nucleotide sequence ID" value="NC_033362.1"/>
</dbReference>
<gene>
    <name evidence="22" type="primary">COX2</name>
</gene>
<feature type="domain" description="Cytochrome oxidase subunit II copper A binding" evidence="20">
    <location>
        <begin position="92"/>
        <end position="225"/>
    </location>
</feature>
<dbReference type="InterPro" id="IPR034210">
    <property type="entry name" value="CcO_II_C"/>
</dbReference>
<evidence type="ECO:0000259" key="20">
    <source>
        <dbReference type="PROSITE" id="PS50857"/>
    </source>
</evidence>
<name>A0A1L5BW54_9CRUS</name>
<dbReference type="GeneID" id="30859577"/>
<comment type="subunit">
    <text evidence="3">Component of the cytochrome c oxidase (complex IV, CIV), a multisubunit enzyme composed of a catalytic core of 3 subunits and several supernumerary subunits. The complex exists as a monomer or a dimer and forms supercomplexes (SCs) in the inner mitochondrial membrane with ubiquinol-cytochrome c oxidoreductase (cytochrome b-c1 complex, complex III, CIII).</text>
</comment>
<keyword evidence="11" id="KW-1278">Translocase</keyword>
<comment type="cofactor">
    <cofactor evidence="18">
        <name>Cu cation</name>
        <dbReference type="ChEBI" id="CHEBI:23378"/>
    </cofactor>
    <text evidence="18">Binds a copper A center.</text>
</comment>
<dbReference type="GO" id="GO:0005507">
    <property type="term" value="F:copper ion binding"/>
    <property type="evidence" value="ECO:0007669"/>
    <property type="project" value="InterPro"/>
</dbReference>
<comment type="similarity">
    <text evidence="2 18">Belongs to the cytochrome c oxidase subunit 2 family.</text>
</comment>
<dbReference type="InterPro" id="IPR008972">
    <property type="entry name" value="Cupredoxin"/>
</dbReference>
<evidence type="ECO:0000256" key="8">
    <source>
        <dbReference type="ARBA" id="ARBA00022723"/>
    </source>
</evidence>
<evidence type="ECO:0000256" key="18">
    <source>
        <dbReference type="RuleBase" id="RU000457"/>
    </source>
</evidence>
<keyword evidence="7 18" id="KW-0812">Transmembrane</keyword>
<dbReference type="InterPro" id="IPR045187">
    <property type="entry name" value="CcO_II"/>
</dbReference>
<dbReference type="GO" id="GO:0005743">
    <property type="term" value="C:mitochondrial inner membrane"/>
    <property type="evidence" value="ECO:0007669"/>
    <property type="project" value="UniProtKB-SubCell"/>
</dbReference>
<dbReference type="InterPro" id="IPR036257">
    <property type="entry name" value="Cyt_c_oxidase_su2_TM_sf"/>
</dbReference>
<dbReference type="Gene3D" id="1.10.287.90">
    <property type="match status" value="1"/>
</dbReference>
<keyword evidence="10" id="KW-0460">Magnesium</keyword>
<evidence type="ECO:0000259" key="21">
    <source>
        <dbReference type="PROSITE" id="PS50999"/>
    </source>
</evidence>
<evidence type="ECO:0000256" key="12">
    <source>
        <dbReference type="ARBA" id="ARBA00022982"/>
    </source>
</evidence>
<dbReference type="GO" id="GO:0004129">
    <property type="term" value="F:cytochrome-c oxidase activity"/>
    <property type="evidence" value="ECO:0007669"/>
    <property type="project" value="UniProtKB-EC"/>
</dbReference>
<dbReference type="InterPro" id="IPR014222">
    <property type="entry name" value="Cyt_c_oxidase_su2"/>
</dbReference>
<evidence type="ECO:0000256" key="7">
    <source>
        <dbReference type="ARBA" id="ARBA00022692"/>
    </source>
</evidence>
<evidence type="ECO:0000256" key="14">
    <source>
        <dbReference type="ARBA" id="ARBA00023008"/>
    </source>
</evidence>
<evidence type="ECO:0000256" key="6">
    <source>
        <dbReference type="ARBA" id="ARBA00022660"/>
    </source>
</evidence>
<dbReference type="PRINTS" id="PR01166">
    <property type="entry name" value="CYCOXIDASEII"/>
</dbReference>
<dbReference type="FunFam" id="2.60.40.420:FF:000001">
    <property type="entry name" value="Cytochrome c oxidase subunit 2"/>
    <property type="match status" value="1"/>
</dbReference>
<evidence type="ECO:0000313" key="22">
    <source>
        <dbReference type="EMBL" id="APL97197.1"/>
    </source>
</evidence>
<evidence type="ECO:0000256" key="5">
    <source>
        <dbReference type="ARBA" id="ARBA00022448"/>
    </source>
</evidence>
<keyword evidence="8 18" id="KW-0479">Metal-binding</keyword>
<dbReference type="PROSITE" id="PS50999">
    <property type="entry name" value="COX2_TM"/>
    <property type="match status" value="1"/>
</dbReference>
<dbReference type="EMBL" id="KX341968">
    <property type="protein sequence ID" value="APL97197.1"/>
    <property type="molecule type" value="Genomic_DNA"/>
</dbReference>
<dbReference type="PANTHER" id="PTHR22888">
    <property type="entry name" value="CYTOCHROME C OXIDASE, SUBUNIT II"/>
    <property type="match status" value="1"/>
</dbReference>
<comment type="subcellular location">
    <subcellularLocation>
        <location evidence="1 18">Mitochondrion inner membrane</location>
        <topology evidence="1 18">Multi-pass membrane protein</topology>
    </subcellularLocation>
</comment>
<keyword evidence="14 18" id="KW-0186">Copper</keyword>
<sequence>MPTWHMISLQDSASPSMEQLTMFNDFTMAILTLVMTMVGLNMAFILCYKLTDRVLLQQQTVEIIWTTGPVVLLVLIALPSLKTLYTLDDPLSPNITIKAIGHQWYWSYEYSDFSNLEFDSYMTPTSDLSSYQSRLLDSDNSVVLPTNSQIRLVATSADVIHGWALPALGLKTDAVPGRLNQLMFYIKRSGIFFGQCSEICGSNHSFMPIKVEAIPMKMFLSWVTAMK</sequence>
<feature type="domain" description="Cytochrome oxidase subunit II transmembrane region profile" evidence="21">
    <location>
        <begin position="1"/>
        <end position="91"/>
    </location>
</feature>
<keyword evidence="13 19" id="KW-1133">Transmembrane helix</keyword>
<dbReference type="PROSITE" id="PS00078">
    <property type="entry name" value="COX2"/>
    <property type="match status" value="1"/>
</dbReference>
<dbReference type="CDD" id="cd13912">
    <property type="entry name" value="CcO_II_C"/>
    <property type="match status" value="1"/>
</dbReference>
<evidence type="ECO:0000256" key="16">
    <source>
        <dbReference type="ARBA" id="ARBA00023136"/>
    </source>
</evidence>
<reference evidence="22" key="1">
    <citation type="journal article" date="2016" name="BMC Genomics">
        <title>Evolution of mitochondrial genomes in Baikalian amphipods.</title>
        <authorList>
            <person name="Romanova E.V."/>
            <person name="Aleoshin V.V."/>
            <person name="Kamaltynov R.M."/>
            <person name="Mikhailov K.V."/>
            <person name="Logacheva M.D."/>
            <person name="Sirotinina E.A."/>
            <person name="Gornov A.Y."/>
            <person name="Anikin A.S."/>
            <person name="Sherbakov D.Y."/>
        </authorList>
    </citation>
    <scope>NUCLEOTIDE SEQUENCE</scope>
</reference>
<dbReference type="Pfam" id="PF00116">
    <property type="entry name" value="COX2"/>
    <property type="match status" value="1"/>
</dbReference>
<dbReference type="SUPFAM" id="SSF49503">
    <property type="entry name" value="Cupredoxins"/>
    <property type="match status" value="1"/>
</dbReference>
<evidence type="ECO:0000256" key="3">
    <source>
        <dbReference type="ARBA" id="ARBA00011164"/>
    </source>
</evidence>
<keyword evidence="5 18" id="KW-0813">Transport</keyword>
<evidence type="ECO:0000256" key="9">
    <source>
        <dbReference type="ARBA" id="ARBA00022792"/>
    </source>
</evidence>
<accession>A0A1L5BW54</accession>
<feature type="transmembrane region" description="Helical" evidence="19">
    <location>
        <begin position="26"/>
        <end position="48"/>
    </location>
</feature>
<dbReference type="SMR" id="A0A1L5BW54"/>
<evidence type="ECO:0000256" key="10">
    <source>
        <dbReference type="ARBA" id="ARBA00022842"/>
    </source>
</evidence>
<evidence type="ECO:0000256" key="4">
    <source>
        <dbReference type="ARBA" id="ARBA00015946"/>
    </source>
</evidence>
<dbReference type="CTD" id="4513"/>
<dbReference type="Gene3D" id="2.60.40.420">
    <property type="entry name" value="Cupredoxins - blue copper proteins"/>
    <property type="match status" value="1"/>
</dbReference>
<dbReference type="InterPro" id="IPR001505">
    <property type="entry name" value="Copper_CuA"/>
</dbReference>
<evidence type="ECO:0000256" key="2">
    <source>
        <dbReference type="ARBA" id="ARBA00007866"/>
    </source>
</evidence>
<dbReference type="PROSITE" id="PS50857">
    <property type="entry name" value="COX2_CUA"/>
    <property type="match status" value="1"/>
</dbReference>
<dbReference type="GO" id="GO:0042773">
    <property type="term" value="P:ATP synthesis coupled electron transport"/>
    <property type="evidence" value="ECO:0007669"/>
    <property type="project" value="TreeGrafter"/>
</dbReference>
<feature type="transmembrane region" description="Helical" evidence="19">
    <location>
        <begin position="60"/>
        <end position="81"/>
    </location>
</feature>
<organism evidence="22">
    <name type="scientific">Pallaseopsis kessleri</name>
    <dbReference type="NCBI Taxonomy" id="686709"/>
    <lineage>
        <taxon>Eukaryota</taxon>
        <taxon>Metazoa</taxon>
        <taxon>Ecdysozoa</taxon>
        <taxon>Arthropoda</taxon>
        <taxon>Crustacea</taxon>
        <taxon>Multicrustacea</taxon>
        <taxon>Malacostraca</taxon>
        <taxon>Eumalacostraca</taxon>
        <taxon>Peracarida</taxon>
        <taxon>Amphipoda</taxon>
        <taxon>Senticaudata</taxon>
        <taxon>Gammarida</taxon>
        <taxon>Gammaridira</taxon>
        <taxon>Gammaroidea</taxon>
        <taxon>Pallaseidae</taxon>
        <taxon>Pallaseopsis</taxon>
    </lineage>
</organism>
<evidence type="ECO:0000256" key="19">
    <source>
        <dbReference type="SAM" id="Phobius"/>
    </source>
</evidence>
<evidence type="ECO:0000256" key="17">
    <source>
        <dbReference type="ARBA" id="ARBA00049512"/>
    </source>
</evidence>
<protein>
    <recommendedName>
        <fullName evidence="4 18">Cytochrome c oxidase subunit 2</fullName>
    </recommendedName>
</protein>
<dbReference type="InterPro" id="IPR002429">
    <property type="entry name" value="CcO_II-like_C"/>
</dbReference>
<dbReference type="AlphaFoldDB" id="A0A1L5BW54"/>
<keyword evidence="9 18" id="KW-0999">Mitochondrion inner membrane</keyword>
<keyword evidence="16 18" id="KW-0472">Membrane</keyword>
<dbReference type="InterPro" id="IPR011759">
    <property type="entry name" value="Cyt_c_oxidase_su2_TM_dom"/>
</dbReference>
<evidence type="ECO:0000256" key="11">
    <source>
        <dbReference type="ARBA" id="ARBA00022967"/>
    </source>
</evidence>
<keyword evidence="15 18" id="KW-0496">Mitochondrion</keyword>